<organism evidence="3">
    <name type="scientific">Dissoconium aciculare CBS 342.82</name>
    <dbReference type="NCBI Taxonomy" id="1314786"/>
    <lineage>
        <taxon>Eukaryota</taxon>
        <taxon>Fungi</taxon>
        <taxon>Dikarya</taxon>
        <taxon>Ascomycota</taxon>
        <taxon>Pezizomycotina</taxon>
        <taxon>Dothideomycetes</taxon>
        <taxon>Dothideomycetidae</taxon>
        <taxon>Mycosphaerellales</taxon>
        <taxon>Dissoconiaceae</taxon>
        <taxon>Dissoconium</taxon>
    </lineage>
</organism>
<evidence type="ECO:0000313" key="3">
    <source>
        <dbReference type="RefSeq" id="XP_033455338.1"/>
    </source>
</evidence>
<keyword evidence="2" id="KW-1185">Reference proteome</keyword>
<feature type="signal peptide" evidence="1">
    <location>
        <begin position="1"/>
        <end position="24"/>
    </location>
</feature>
<feature type="chain" id="PRO_5027071454" evidence="1">
    <location>
        <begin position="25"/>
        <end position="219"/>
    </location>
</feature>
<dbReference type="AlphaFoldDB" id="A0A6J3LUK6"/>
<dbReference type="RefSeq" id="XP_033455338.1">
    <property type="nucleotide sequence ID" value="XM_033606014.1"/>
</dbReference>
<reference evidence="3" key="3">
    <citation type="submission" date="2025-08" db="UniProtKB">
        <authorList>
            <consortium name="RefSeq"/>
        </authorList>
    </citation>
    <scope>IDENTIFICATION</scope>
    <source>
        <strain evidence="3">CBS 342.82</strain>
    </source>
</reference>
<name>A0A6J3LUK6_9PEZI</name>
<sequence>MYRSSIARILTLCLLLRLWPYVAADEWTEPSLFHGTSILIYPDYEGHQARNHTATAARFYCYYGVKGYLTFGWWLPAAADADYSHVAPDNEDFEWYEHTTTAITCINGRCHVGVANWNNNNDSKKPAFVEKYVLGSAPLMNDNAGKFHVSYFDREGGPVVVGTVRTLSGRQSFVDECYKALRTLRRMREQRGLEIPFQLNDICGAPTRSDSLQQPLLLG</sequence>
<reference evidence="3" key="2">
    <citation type="submission" date="2020-04" db="EMBL/GenBank/DDBJ databases">
        <authorList>
            <consortium name="NCBI Genome Project"/>
        </authorList>
    </citation>
    <scope>NUCLEOTIDE SEQUENCE</scope>
    <source>
        <strain evidence="3">CBS 342.82</strain>
    </source>
</reference>
<dbReference type="OrthoDB" id="4392204at2759"/>
<dbReference type="Proteomes" id="UP000504637">
    <property type="component" value="Unplaced"/>
</dbReference>
<accession>A0A6J3LUK6</accession>
<gene>
    <name evidence="3" type="ORF">K489DRAFT_385091</name>
</gene>
<proteinExistence type="predicted"/>
<evidence type="ECO:0000256" key="1">
    <source>
        <dbReference type="SAM" id="SignalP"/>
    </source>
</evidence>
<reference evidence="3" key="1">
    <citation type="submission" date="2020-01" db="EMBL/GenBank/DDBJ databases">
        <authorList>
            <consortium name="DOE Joint Genome Institute"/>
            <person name="Haridas S."/>
            <person name="Albert R."/>
            <person name="Binder M."/>
            <person name="Bloem J."/>
            <person name="Labutti K."/>
            <person name="Salamov A."/>
            <person name="Andreopoulos B."/>
            <person name="Baker S.E."/>
            <person name="Barry K."/>
            <person name="Bills G."/>
            <person name="Bluhm B.H."/>
            <person name="Cannon C."/>
            <person name="Castanera R."/>
            <person name="Culley D.E."/>
            <person name="Daum C."/>
            <person name="Ezra D."/>
            <person name="Gonzalez J.B."/>
            <person name="Henrissat B."/>
            <person name="Kuo A."/>
            <person name="Liang C."/>
            <person name="Lipzen A."/>
            <person name="Lutzoni F."/>
            <person name="Magnuson J."/>
            <person name="Mondo S."/>
            <person name="Nolan M."/>
            <person name="Ohm R."/>
            <person name="Pangilinan J."/>
            <person name="Park H.-J."/>
            <person name="Ramirez L."/>
            <person name="Alfaro M."/>
            <person name="Sun H."/>
            <person name="Tritt A."/>
            <person name="Yoshinaga Y."/>
            <person name="Zwiers L.-H."/>
            <person name="Turgeon B.G."/>
            <person name="Goodwin S.B."/>
            <person name="Spatafora J.W."/>
            <person name="Crous P.W."/>
            <person name="Grigoriev I.V."/>
        </authorList>
    </citation>
    <scope>NUCLEOTIDE SEQUENCE</scope>
    <source>
        <strain evidence="3">CBS 342.82</strain>
    </source>
</reference>
<protein>
    <submittedName>
        <fullName evidence="3">Uncharacterized protein</fullName>
    </submittedName>
</protein>
<dbReference type="GeneID" id="54363814"/>
<evidence type="ECO:0000313" key="2">
    <source>
        <dbReference type="Proteomes" id="UP000504637"/>
    </source>
</evidence>
<keyword evidence="1" id="KW-0732">Signal</keyword>